<gene>
    <name evidence="2" type="ORF">GCM10007359_18680</name>
</gene>
<keyword evidence="1" id="KW-0812">Transmembrane</keyword>
<reference evidence="2 3" key="1">
    <citation type="journal article" date="2014" name="Int. J. Syst. Evol. Microbiol.">
        <title>Complete genome sequence of Corynebacterium casei LMG S-19264T (=DSM 44701T), isolated from a smear-ripened cheese.</title>
        <authorList>
            <consortium name="US DOE Joint Genome Institute (JGI-PGF)"/>
            <person name="Walter F."/>
            <person name="Albersmeier A."/>
            <person name="Kalinowski J."/>
            <person name="Ruckert C."/>
        </authorList>
    </citation>
    <scope>NUCLEOTIDE SEQUENCE [LARGE SCALE GENOMIC DNA]</scope>
    <source>
        <strain evidence="2 3">CCM 8669</strain>
    </source>
</reference>
<keyword evidence="1" id="KW-0472">Membrane</keyword>
<evidence type="ECO:0000313" key="2">
    <source>
        <dbReference type="EMBL" id="GGH65435.1"/>
    </source>
</evidence>
<dbReference type="Proteomes" id="UP000600171">
    <property type="component" value="Unassembled WGS sequence"/>
</dbReference>
<dbReference type="InterPro" id="IPR019662">
    <property type="entry name" value="DUF2516"/>
</dbReference>
<feature type="transmembrane region" description="Helical" evidence="1">
    <location>
        <begin position="74"/>
        <end position="91"/>
    </location>
</feature>
<dbReference type="RefSeq" id="WP_229723165.1">
    <property type="nucleotide sequence ID" value="NZ_BMDC01000003.1"/>
</dbReference>
<keyword evidence="1" id="KW-1133">Transmembrane helix</keyword>
<dbReference type="EMBL" id="BMDC01000003">
    <property type="protein sequence ID" value="GGH65435.1"/>
    <property type="molecule type" value="Genomic_DNA"/>
</dbReference>
<dbReference type="AlphaFoldDB" id="A0A917IWQ9"/>
<name>A0A917IWQ9_9MICC</name>
<organism evidence="2 3">
    <name type="scientific">Rothia aerolata</name>
    <dbReference type="NCBI Taxonomy" id="1812262"/>
    <lineage>
        <taxon>Bacteria</taxon>
        <taxon>Bacillati</taxon>
        <taxon>Actinomycetota</taxon>
        <taxon>Actinomycetes</taxon>
        <taxon>Micrococcales</taxon>
        <taxon>Micrococcaceae</taxon>
        <taxon>Rothia</taxon>
    </lineage>
</organism>
<sequence>MSPIELVFLVTITIDKAFALVVAVMSVWALVSALSATNYAYESAFKRTKNFWVAITAGCTVVSLLMLFTNFNSLFLQLIVATAAGVFMADVRPAVTVRRR</sequence>
<keyword evidence="3" id="KW-1185">Reference proteome</keyword>
<evidence type="ECO:0000256" key="1">
    <source>
        <dbReference type="SAM" id="Phobius"/>
    </source>
</evidence>
<accession>A0A917IWQ9</accession>
<feature type="transmembrane region" description="Helical" evidence="1">
    <location>
        <begin position="6"/>
        <end position="31"/>
    </location>
</feature>
<protein>
    <recommendedName>
        <fullName evidence="4">DUF2516 domain-containing protein</fullName>
    </recommendedName>
</protein>
<feature type="transmembrane region" description="Helical" evidence="1">
    <location>
        <begin position="51"/>
        <end position="68"/>
    </location>
</feature>
<comment type="caution">
    <text evidence="2">The sequence shown here is derived from an EMBL/GenBank/DDBJ whole genome shotgun (WGS) entry which is preliminary data.</text>
</comment>
<evidence type="ECO:0008006" key="4">
    <source>
        <dbReference type="Google" id="ProtNLM"/>
    </source>
</evidence>
<proteinExistence type="predicted"/>
<evidence type="ECO:0000313" key="3">
    <source>
        <dbReference type="Proteomes" id="UP000600171"/>
    </source>
</evidence>
<dbReference type="Pfam" id="PF10724">
    <property type="entry name" value="DUF2516"/>
    <property type="match status" value="1"/>
</dbReference>